<dbReference type="Pfam" id="PF03055">
    <property type="entry name" value="RPE65"/>
    <property type="match status" value="1"/>
</dbReference>
<proteinExistence type="inferred from homology"/>
<comment type="caution">
    <text evidence="6">The sequence shown here is derived from an EMBL/GenBank/DDBJ whole genome shotgun (WGS) entry which is preliminary data.</text>
</comment>
<comment type="cofactor">
    <cofactor evidence="4">
        <name>Fe(2+)</name>
        <dbReference type="ChEBI" id="CHEBI:29033"/>
    </cofactor>
    <text evidence="4">Binds 1 Fe(2+) ion per subunit.</text>
</comment>
<feature type="binding site" evidence="4">
    <location>
        <position position="223"/>
    </location>
    <ligand>
        <name>Fe cation</name>
        <dbReference type="ChEBI" id="CHEBI:24875"/>
        <note>catalytic</note>
    </ligand>
</feature>
<evidence type="ECO:0000313" key="6">
    <source>
        <dbReference type="EMBL" id="MBE9079649.1"/>
    </source>
</evidence>
<evidence type="ECO:0000256" key="3">
    <source>
        <dbReference type="ARBA" id="ARBA00023004"/>
    </source>
</evidence>
<sequence length="480" mass="53514">MTQTATQTQPWSRSLSQPATEFGPTPLKLLSGKIPTGLRGMLYRNGTGRLQRGTEAVGHWFDGDGAILQVNFTDQGASGTYRYVKTQGYLAEAEAGEYLYGNYGMRHPGPVWQHWLGLLNHTAIKNSANTSVLALSDRLLALWEAGNPHALDLETLETLGREDLGWLKDGQPFSAHPLRDPQSGEIYSIGVDSAFTLHLYRCDRDGRLLKKSAIALKDNPLVHSFVLAGPYLVFFISPVKVELLSLLLNTKAYADALQWLPERGTRVIVVDRESLTPLAENETDPWFQWHFGNGCLDPDGTIRCDLARFEDFTSTNEFLREVPTGKIQTPSYSHLWQIRLDPQTGRVISNQPVVERNCEFPVVSPADIGQPWTSTYIAMHRPGIQAGEDLFGALGRFDYATGELTEADLGENRYVTEPIYAADAEMRDRGWLLTVVYDSQADRSELWVFDAQHLSDQPVCQIALPSVVPPSFHGTWQPAI</sequence>
<dbReference type="RefSeq" id="WP_193910819.1">
    <property type="nucleotide sequence ID" value="NZ_JADEXG010000063.1"/>
</dbReference>
<evidence type="ECO:0000256" key="1">
    <source>
        <dbReference type="ARBA" id="ARBA00006787"/>
    </source>
</evidence>
<feature type="binding site" evidence="4">
    <location>
        <position position="176"/>
    </location>
    <ligand>
        <name>Fe cation</name>
        <dbReference type="ChEBI" id="CHEBI:24875"/>
        <note>catalytic</note>
    </ligand>
</feature>
<comment type="similarity">
    <text evidence="1">Belongs to the carotenoid oxygenase family.</text>
</comment>
<accession>A0A8J7AIL1</accession>
<keyword evidence="7" id="KW-1185">Reference proteome</keyword>
<dbReference type="InterPro" id="IPR004294">
    <property type="entry name" value="Carotenoid_Oase"/>
</dbReference>
<evidence type="ECO:0000256" key="2">
    <source>
        <dbReference type="ARBA" id="ARBA00022723"/>
    </source>
</evidence>
<feature type="binding site" evidence="4">
    <location>
        <position position="290"/>
    </location>
    <ligand>
        <name>Fe cation</name>
        <dbReference type="ChEBI" id="CHEBI:24875"/>
        <note>catalytic</note>
    </ligand>
</feature>
<dbReference type="AlphaFoldDB" id="A0A8J7AIL1"/>
<evidence type="ECO:0000313" key="7">
    <source>
        <dbReference type="Proteomes" id="UP000636505"/>
    </source>
</evidence>
<reference evidence="6" key="1">
    <citation type="submission" date="2020-10" db="EMBL/GenBank/DDBJ databases">
        <authorList>
            <person name="Castelo-Branco R."/>
            <person name="Eusebio N."/>
            <person name="Adriana R."/>
            <person name="Vieira A."/>
            <person name="Brugerolle De Fraissinette N."/>
            <person name="Rezende De Castro R."/>
            <person name="Schneider M.P."/>
            <person name="Vasconcelos V."/>
            <person name="Leao P.N."/>
        </authorList>
    </citation>
    <scope>NUCLEOTIDE SEQUENCE</scope>
    <source>
        <strain evidence="6">LEGE 07310</strain>
    </source>
</reference>
<dbReference type="GO" id="GO:0016121">
    <property type="term" value="P:carotene catabolic process"/>
    <property type="evidence" value="ECO:0007669"/>
    <property type="project" value="TreeGrafter"/>
</dbReference>
<keyword evidence="3 4" id="KW-0408">Iron</keyword>
<gene>
    <name evidence="6" type="ORF">IQ241_20525</name>
</gene>
<keyword evidence="2 4" id="KW-0479">Metal-binding</keyword>
<name>A0A8J7AIL1_9CYAN</name>
<feature type="region of interest" description="Disordered" evidence="5">
    <location>
        <begin position="1"/>
        <end position="26"/>
    </location>
</feature>
<feature type="binding site" evidence="4">
    <location>
        <position position="473"/>
    </location>
    <ligand>
        <name>Fe cation</name>
        <dbReference type="ChEBI" id="CHEBI:24875"/>
        <note>catalytic</note>
    </ligand>
</feature>
<dbReference type="GO" id="GO:0046872">
    <property type="term" value="F:metal ion binding"/>
    <property type="evidence" value="ECO:0007669"/>
    <property type="project" value="UniProtKB-KW"/>
</dbReference>
<dbReference type="EMBL" id="JADEXG010000063">
    <property type="protein sequence ID" value="MBE9079649.1"/>
    <property type="molecule type" value="Genomic_DNA"/>
</dbReference>
<evidence type="ECO:0000256" key="5">
    <source>
        <dbReference type="SAM" id="MobiDB-lite"/>
    </source>
</evidence>
<dbReference type="PANTHER" id="PTHR10543:SF139">
    <property type="entry name" value="DIOXYGENASE"/>
    <property type="match status" value="1"/>
</dbReference>
<dbReference type="PANTHER" id="PTHR10543">
    <property type="entry name" value="BETA-CAROTENE DIOXYGENASE"/>
    <property type="match status" value="1"/>
</dbReference>
<feature type="compositionally biased region" description="Polar residues" evidence="5">
    <location>
        <begin position="1"/>
        <end position="19"/>
    </location>
</feature>
<organism evidence="6 7">
    <name type="scientific">Vasconcelosia minhoensis LEGE 07310</name>
    <dbReference type="NCBI Taxonomy" id="915328"/>
    <lineage>
        <taxon>Bacteria</taxon>
        <taxon>Bacillati</taxon>
        <taxon>Cyanobacteriota</taxon>
        <taxon>Cyanophyceae</taxon>
        <taxon>Nodosilineales</taxon>
        <taxon>Cymatolegaceae</taxon>
        <taxon>Vasconcelosia</taxon>
        <taxon>Vasconcelosia minhoensis</taxon>
    </lineage>
</organism>
<dbReference type="Proteomes" id="UP000636505">
    <property type="component" value="Unassembled WGS sequence"/>
</dbReference>
<dbReference type="GO" id="GO:0010436">
    <property type="term" value="F:carotenoid dioxygenase activity"/>
    <property type="evidence" value="ECO:0007669"/>
    <property type="project" value="TreeGrafter"/>
</dbReference>
<protein>
    <submittedName>
        <fullName evidence="6">Carotenoid oxygenase family protein</fullName>
    </submittedName>
</protein>
<evidence type="ECO:0000256" key="4">
    <source>
        <dbReference type="PIRSR" id="PIRSR604294-1"/>
    </source>
</evidence>